<proteinExistence type="predicted"/>
<name>A0A2P2QYY7_RHIMU</name>
<protein>
    <submittedName>
        <fullName evidence="1">Uncharacterized protein</fullName>
    </submittedName>
</protein>
<reference evidence="1" key="1">
    <citation type="submission" date="2018-02" db="EMBL/GenBank/DDBJ databases">
        <title>Rhizophora mucronata_Transcriptome.</title>
        <authorList>
            <person name="Meera S.P."/>
            <person name="Sreeshan A."/>
            <person name="Augustine A."/>
        </authorList>
    </citation>
    <scope>NUCLEOTIDE SEQUENCE</scope>
    <source>
        <tissue evidence="1">Leaf</tissue>
    </source>
</reference>
<dbReference type="AlphaFoldDB" id="A0A2P2QYY7"/>
<dbReference type="EMBL" id="GGEC01091718">
    <property type="protein sequence ID" value="MBX72202.1"/>
    <property type="molecule type" value="Transcribed_RNA"/>
</dbReference>
<sequence>MQAYGELCLVLVEGVET</sequence>
<accession>A0A2P2QYY7</accession>
<evidence type="ECO:0000313" key="1">
    <source>
        <dbReference type="EMBL" id="MBX72202.1"/>
    </source>
</evidence>
<organism evidence="1">
    <name type="scientific">Rhizophora mucronata</name>
    <name type="common">Asiatic mangrove</name>
    <dbReference type="NCBI Taxonomy" id="61149"/>
    <lineage>
        <taxon>Eukaryota</taxon>
        <taxon>Viridiplantae</taxon>
        <taxon>Streptophyta</taxon>
        <taxon>Embryophyta</taxon>
        <taxon>Tracheophyta</taxon>
        <taxon>Spermatophyta</taxon>
        <taxon>Magnoliopsida</taxon>
        <taxon>eudicotyledons</taxon>
        <taxon>Gunneridae</taxon>
        <taxon>Pentapetalae</taxon>
        <taxon>rosids</taxon>
        <taxon>fabids</taxon>
        <taxon>Malpighiales</taxon>
        <taxon>Rhizophoraceae</taxon>
        <taxon>Rhizophora</taxon>
    </lineage>
</organism>